<dbReference type="InterPro" id="IPR050229">
    <property type="entry name" value="GlpE_sulfurtransferase"/>
</dbReference>
<dbReference type="Gene3D" id="3.40.250.10">
    <property type="entry name" value="Rhodanese-like domain"/>
    <property type="match status" value="1"/>
</dbReference>
<dbReference type="PROSITE" id="PS50206">
    <property type="entry name" value="RHODANESE_3"/>
    <property type="match status" value="1"/>
</dbReference>
<comment type="caution">
    <text evidence="2">The sequence shown here is derived from an EMBL/GenBank/DDBJ whole genome shotgun (WGS) entry which is preliminary data.</text>
</comment>
<protein>
    <submittedName>
        <fullName evidence="2">Rhodanese-related sulfurtransferase</fullName>
    </submittedName>
</protein>
<accession>A0ABS4UB99</accession>
<dbReference type="PROSITE" id="PS00380">
    <property type="entry name" value="RHODANESE_1"/>
    <property type="match status" value="1"/>
</dbReference>
<evidence type="ECO:0000259" key="1">
    <source>
        <dbReference type="PROSITE" id="PS50206"/>
    </source>
</evidence>
<dbReference type="InterPro" id="IPR036873">
    <property type="entry name" value="Rhodanese-like_dom_sf"/>
</dbReference>
<dbReference type="Proteomes" id="UP000755585">
    <property type="component" value="Unassembled WGS sequence"/>
</dbReference>
<dbReference type="SUPFAM" id="SSF52821">
    <property type="entry name" value="Rhodanese/Cell cycle control phosphatase"/>
    <property type="match status" value="1"/>
</dbReference>
<dbReference type="PANTHER" id="PTHR43031:SF7">
    <property type="entry name" value="NITRIC OXIDE REDUCTASE FLRD-NAD(+) REDUCTASE"/>
    <property type="match status" value="1"/>
</dbReference>
<evidence type="ECO:0000313" key="3">
    <source>
        <dbReference type="EMBL" id="MBP2357581.1"/>
    </source>
</evidence>
<feature type="domain" description="Rhodanese" evidence="1">
    <location>
        <begin position="16"/>
        <end position="108"/>
    </location>
</feature>
<dbReference type="InterPro" id="IPR001307">
    <property type="entry name" value="Thiosulphate_STrfase_CS"/>
</dbReference>
<proteinExistence type="predicted"/>
<dbReference type="InterPro" id="IPR001763">
    <property type="entry name" value="Rhodanese-like_dom"/>
</dbReference>
<name>A0ABS4UB99_9ACTN</name>
<dbReference type="CDD" id="cd00158">
    <property type="entry name" value="RHOD"/>
    <property type="match status" value="1"/>
</dbReference>
<keyword evidence="4" id="KW-1185">Reference proteome</keyword>
<dbReference type="Pfam" id="PF00581">
    <property type="entry name" value="Rhodanese"/>
    <property type="match status" value="1"/>
</dbReference>
<dbReference type="SMART" id="SM00450">
    <property type="entry name" value="RHOD"/>
    <property type="match status" value="1"/>
</dbReference>
<evidence type="ECO:0000313" key="2">
    <source>
        <dbReference type="EMBL" id="MBP2348928.1"/>
    </source>
</evidence>
<sequence length="118" mass="12932">MPVSEIHQAEVAELIAAGDAVLVEALPEDVYAQGHLPGAVNIRPRRVVELAKTLLPDLDRRVVVYCGSADCDASLRVAQRLAELGYRDVHRYTGGKQDWIDAGLPIEKPARRSLDQCC</sequence>
<dbReference type="EMBL" id="JAGINT010000001">
    <property type="protein sequence ID" value="MBP2348928.1"/>
    <property type="molecule type" value="Genomic_DNA"/>
</dbReference>
<evidence type="ECO:0000313" key="4">
    <source>
        <dbReference type="Proteomes" id="UP000755585"/>
    </source>
</evidence>
<dbReference type="RefSeq" id="WP_209692180.1">
    <property type="nucleotide sequence ID" value="NZ_BAAAVU010000050.1"/>
</dbReference>
<gene>
    <name evidence="2" type="ORF">JOF29_000011</name>
    <name evidence="3" type="ORF">JOF29_008691</name>
</gene>
<dbReference type="PANTHER" id="PTHR43031">
    <property type="entry name" value="FAD-DEPENDENT OXIDOREDUCTASE"/>
    <property type="match status" value="1"/>
</dbReference>
<organism evidence="2 4">
    <name type="scientific">Kribbella aluminosa</name>
    <dbReference type="NCBI Taxonomy" id="416017"/>
    <lineage>
        <taxon>Bacteria</taxon>
        <taxon>Bacillati</taxon>
        <taxon>Actinomycetota</taxon>
        <taxon>Actinomycetes</taxon>
        <taxon>Propionibacteriales</taxon>
        <taxon>Kribbellaceae</taxon>
        <taxon>Kribbella</taxon>
    </lineage>
</organism>
<reference evidence="2 4" key="1">
    <citation type="submission" date="2021-03" db="EMBL/GenBank/DDBJ databases">
        <title>Sequencing the genomes of 1000 actinobacteria strains.</title>
        <authorList>
            <person name="Klenk H.-P."/>
        </authorList>
    </citation>
    <scope>NUCLEOTIDE SEQUENCE [LARGE SCALE GENOMIC DNA]</scope>
    <source>
        <strain evidence="2 4">DSM 18824</strain>
    </source>
</reference>
<dbReference type="EMBL" id="JAGINT010000002">
    <property type="protein sequence ID" value="MBP2357581.1"/>
    <property type="molecule type" value="Genomic_DNA"/>
</dbReference>